<dbReference type="eggNOG" id="arCOG07498">
    <property type="taxonomic scope" value="Archaea"/>
</dbReference>
<dbReference type="STRING" id="348780.NP_0638A"/>
<dbReference type="EMBL" id="CR936257">
    <property type="protein sequence ID" value="CAI48410.1"/>
    <property type="molecule type" value="Genomic_DNA"/>
</dbReference>
<evidence type="ECO:0000313" key="4">
    <source>
        <dbReference type="Proteomes" id="UP000002698"/>
    </source>
</evidence>
<organism evidence="3 4">
    <name type="scientific">Natronomonas pharaonis (strain ATCC 35678 / DSM 2160 / CIP 103997 / JCM 8858 / NBRC 14720 / NCIMB 2260 / Gabara)</name>
    <name type="common">Halobacterium pharaonis</name>
    <dbReference type="NCBI Taxonomy" id="348780"/>
    <lineage>
        <taxon>Archaea</taxon>
        <taxon>Methanobacteriati</taxon>
        <taxon>Methanobacteriota</taxon>
        <taxon>Stenosarchaea group</taxon>
        <taxon>Halobacteria</taxon>
        <taxon>Halobacteriales</taxon>
        <taxon>Natronomonadaceae</taxon>
        <taxon>Natronomonas</taxon>
    </lineage>
</organism>
<keyword evidence="4" id="KW-1185">Reference proteome</keyword>
<gene>
    <name evidence="3" type="ordered locus">NP_0638A</name>
</gene>
<name>A0A1U7ETZ3_NATPD</name>
<dbReference type="EnsemblBacteria" id="CAI48410">
    <property type="protein sequence ID" value="CAI48410"/>
    <property type="gene ID" value="NP_0638A"/>
</dbReference>
<evidence type="ECO:0000313" key="3">
    <source>
        <dbReference type="EMBL" id="CAI48410.1"/>
    </source>
</evidence>
<dbReference type="GeneID" id="3700915"/>
<dbReference type="HOGENOM" id="CLU_174506_2_0_2"/>
<dbReference type="AlphaFoldDB" id="A0A1U7ETZ3"/>
<feature type="domain" description="DUF8142" evidence="2">
    <location>
        <begin position="8"/>
        <end position="67"/>
    </location>
</feature>
<sequence length="72" mass="7590">MTEAADAADESPSRAKTATVVILPFLLLGLGNVVLILQWGLNLVWGLLLVPPVLFVSALGWLAVRGGIGEEH</sequence>
<evidence type="ECO:0000259" key="2">
    <source>
        <dbReference type="Pfam" id="PF26465"/>
    </source>
</evidence>
<keyword evidence="1" id="KW-1133">Transmembrane helix</keyword>
<dbReference type="Pfam" id="PF26465">
    <property type="entry name" value="DUF8142"/>
    <property type="match status" value="1"/>
</dbReference>
<dbReference type="KEGG" id="nph:NP_0638A"/>
<dbReference type="RefSeq" id="WP_011322046.1">
    <property type="nucleotide sequence ID" value="NC_007426.1"/>
</dbReference>
<keyword evidence="1" id="KW-0472">Membrane</keyword>
<keyword evidence="1" id="KW-0812">Transmembrane</keyword>
<dbReference type="InterPro" id="IPR058455">
    <property type="entry name" value="DUF8142"/>
</dbReference>
<accession>A0A1U7ETZ3</accession>
<feature type="transmembrane region" description="Helical" evidence="1">
    <location>
        <begin position="20"/>
        <end position="37"/>
    </location>
</feature>
<reference evidence="3 4" key="1">
    <citation type="journal article" date="2005" name="Genome Res.">
        <title>Living with two extremes: conclusions from the genome sequence of Natronomonas pharaonis.</title>
        <authorList>
            <person name="Falb M."/>
            <person name="Pfeiffer F."/>
            <person name="Palm P."/>
            <person name="Rodewald K."/>
            <person name="Hickmann V."/>
            <person name="Tittor J."/>
            <person name="Oesterhelt D."/>
        </authorList>
    </citation>
    <scope>NUCLEOTIDE SEQUENCE [LARGE SCALE GENOMIC DNA]</scope>
    <source>
        <strain evidence="4">ATCC 35678 / DSM 2160 / CIP 103997 / JCM 8858 / NBRC 14720 / NCIMB 2260 / Gabara</strain>
    </source>
</reference>
<evidence type="ECO:0000256" key="1">
    <source>
        <dbReference type="SAM" id="Phobius"/>
    </source>
</evidence>
<dbReference type="Proteomes" id="UP000002698">
    <property type="component" value="Chromosome"/>
</dbReference>
<protein>
    <recommendedName>
        <fullName evidence="2">DUF8142 domain-containing protein</fullName>
    </recommendedName>
</protein>
<proteinExistence type="predicted"/>
<feature type="transmembrane region" description="Helical" evidence="1">
    <location>
        <begin position="43"/>
        <end position="64"/>
    </location>
</feature>